<dbReference type="Pfam" id="PF04250">
    <property type="entry name" value="DUF429"/>
    <property type="match status" value="1"/>
</dbReference>
<evidence type="ECO:0000313" key="1">
    <source>
        <dbReference type="EMBL" id="MBP3964599.1"/>
    </source>
</evidence>
<reference evidence="1 2" key="1">
    <citation type="submission" date="2021-04" db="EMBL/GenBank/DDBJ databases">
        <title>Paenibacillus sp. DLE-14 whole genome sequence.</title>
        <authorList>
            <person name="Ham Y.J."/>
        </authorList>
    </citation>
    <scope>NUCLEOTIDE SEQUENCE [LARGE SCALE GENOMIC DNA]</scope>
    <source>
        <strain evidence="1 2">DLE-14</strain>
    </source>
</reference>
<proteinExistence type="predicted"/>
<evidence type="ECO:0000313" key="2">
    <source>
        <dbReference type="Proteomes" id="UP000673394"/>
    </source>
</evidence>
<keyword evidence="2" id="KW-1185">Reference proteome</keyword>
<organism evidence="1 2">
    <name type="scientific">Paenibacillus lignilyticus</name>
    <dbReference type="NCBI Taxonomy" id="1172615"/>
    <lineage>
        <taxon>Bacteria</taxon>
        <taxon>Bacillati</taxon>
        <taxon>Bacillota</taxon>
        <taxon>Bacilli</taxon>
        <taxon>Bacillales</taxon>
        <taxon>Paenibacillaceae</taxon>
        <taxon>Paenibacillus</taxon>
    </lineage>
</organism>
<sequence length="274" mass="30500">MYIGVDGSKNQWVAALLAGTKEGTTIRYVQVEHLEELWAEFGTACRKLLIDMPLGLSSSGKRRCDELVMDMLGPANKKRCFHAPSYNALEEWRRLSHADSEGVPSLSPRERYDAINGINVKETQLNLTPPGYALVPRIANVRDFVLSIADRSMVSEAHPEVCFIALSNRGSFSSKHHLPGLFERLAVIQAEIPNYIHDLANGGNRVWSNVSAKMDDVLDATVLALTARMMMENPASIRRITDEPPINDQSGIPIEIVYASNNHNSNRTEVKIFN</sequence>
<accession>A0ABS5CFG1</accession>
<dbReference type="EMBL" id="JAGKSP010000007">
    <property type="protein sequence ID" value="MBP3964599.1"/>
    <property type="molecule type" value="Genomic_DNA"/>
</dbReference>
<dbReference type="Proteomes" id="UP000673394">
    <property type="component" value="Unassembled WGS sequence"/>
</dbReference>
<protein>
    <submittedName>
        <fullName evidence="1">DUF429 domain-containing protein</fullName>
    </submittedName>
</protein>
<name>A0ABS5CFG1_9BACL</name>
<dbReference type="RefSeq" id="WP_210660225.1">
    <property type="nucleotide sequence ID" value="NZ_JAGKSP010000007.1"/>
</dbReference>
<dbReference type="InterPro" id="IPR007362">
    <property type="entry name" value="DUF429"/>
</dbReference>
<comment type="caution">
    <text evidence="1">The sequence shown here is derived from an EMBL/GenBank/DDBJ whole genome shotgun (WGS) entry which is preliminary data.</text>
</comment>
<gene>
    <name evidence="1" type="ORF">I8J30_17915</name>
</gene>